<dbReference type="Proteomes" id="UP000789570">
    <property type="component" value="Unassembled WGS sequence"/>
</dbReference>
<reference evidence="1" key="1">
    <citation type="submission" date="2021-06" db="EMBL/GenBank/DDBJ databases">
        <authorList>
            <person name="Kallberg Y."/>
            <person name="Tangrot J."/>
            <person name="Rosling A."/>
        </authorList>
    </citation>
    <scope>NUCLEOTIDE SEQUENCE</scope>
    <source>
        <strain evidence="1">UK204</strain>
    </source>
</reference>
<dbReference type="EMBL" id="CAJVPQ010023192">
    <property type="protein sequence ID" value="CAG8762197.1"/>
    <property type="molecule type" value="Genomic_DNA"/>
</dbReference>
<feature type="non-terminal residue" evidence="1">
    <location>
        <position position="1"/>
    </location>
</feature>
<evidence type="ECO:0000313" key="1">
    <source>
        <dbReference type="EMBL" id="CAG8762197.1"/>
    </source>
</evidence>
<dbReference type="AlphaFoldDB" id="A0A9N9J2N3"/>
<comment type="caution">
    <text evidence="1">The sequence shown here is derived from an EMBL/GenBank/DDBJ whole genome shotgun (WGS) entry which is preliminary data.</text>
</comment>
<sequence length="58" mass="6819">NNYKENHKTYGAFGYCNIDHPDTCDNCKSLFSFFDQLKEQLGSEFNDMLDNYQIKLIS</sequence>
<name>A0A9N9J2N3_9GLOM</name>
<keyword evidence="2" id="KW-1185">Reference proteome</keyword>
<evidence type="ECO:0000313" key="2">
    <source>
        <dbReference type="Proteomes" id="UP000789570"/>
    </source>
</evidence>
<proteinExistence type="predicted"/>
<dbReference type="OrthoDB" id="2417322at2759"/>
<organism evidence="1 2">
    <name type="scientific">Funneliformis caledonium</name>
    <dbReference type="NCBI Taxonomy" id="1117310"/>
    <lineage>
        <taxon>Eukaryota</taxon>
        <taxon>Fungi</taxon>
        <taxon>Fungi incertae sedis</taxon>
        <taxon>Mucoromycota</taxon>
        <taxon>Glomeromycotina</taxon>
        <taxon>Glomeromycetes</taxon>
        <taxon>Glomerales</taxon>
        <taxon>Glomeraceae</taxon>
        <taxon>Funneliformis</taxon>
    </lineage>
</organism>
<protein>
    <submittedName>
        <fullName evidence="1">8171_t:CDS:1</fullName>
    </submittedName>
</protein>
<accession>A0A9N9J2N3</accession>
<gene>
    <name evidence="1" type="ORF">FCALED_LOCUS17003</name>
</gene>